<organism evidence="1 2">
    <name type="scientific">Actinokineospora bangkokensis</name>
    <dbReference type="NCBI Taxonomy" id="1193682"/>
    <lineage>
        <taxon>Bacteria</taxon>
        <taxon>Bacillati</taxon>
        <taxon>Actinomycetota</taxon>
        <taxon>Actinomycetes</taxon>
        <taxon>Pseudonocardiales</taxon>
        <taxon>Pseudonocardiaceae</taxon>
        <taxon>Actinokineospora</taxon>
    </lineage>
</organism>
<dbReference type="EMBL" id="MKQR01000026">
    <property type="protein sequence ID" value="OLR90413.1"/>
    <property type="molecule type" value="Genomic_DNA"/>
</dbReference>
<dbReference type="Pfam" id="PF20060">
    <property type="entry name" value="DUF6459"/>
    <property type="match status" value="1"/>
</dbReference>
<dbReference type="OrthoDB" id="3694049at2"/>
<dbReference type="InterPro" id="IPR045596">
    <property type="entry name" value="DUF6459"/>
</dbReference>
<protein>
    <recommendedName>
        <fullName evidence="3">SnoaL-like domain-containing protein</fullName>
    </recommendedName>
</protein>
<accession>A0A1Q9LEI1</accession>
<evidence type="ECO:0000313" key="1">
    <source>
        <dbReference type="EMBL" id="OLR90413.1"/>
    </source>
</evidence>
<evidence type="ECO:0000313" key="2">
    <source>
        <dbReference type="Proteomes" id="UP000186040"/>
    </source>
</evidence>
<reference evidence="1 2" key="1">
    <citation type="submission" date="2016-10" db="EMBL/GenBank/DDBJ databases">
        <title>The Draft Genome Sequence of Actinokineospora bangkokensis 44EHWT reveals the biosynthetic pathway of antifungal compounds Thailandins with unusual extender unit butylmalonyl-CoA.</title>
        <authorList>
            <person name="Greule A."/>
            <person name="Intra B."/>
            <person name="Flemming S."/>
            <person name="Rommel M.G."/>
            <person name="Panbangred W."/>
            <person name="Bechthold A."/>
        </authorList>
    </citation>
    <scope>NUCLEOTIDE SEQUENCE [LARGE SCALE GENOMIC DNA]</scope>
    <source>
        <strain evidence="1 2">44EHW</strain>
    </source>
</reference>
<comment type="caution">
    <text evidence="1">The sequence shown here is derived from an EMBL/GenBank/DDBJ whole genome shotgun (WGS) entry which is preliminary data.</text>
</comment>
<keyword evidence="2" id="KW-1185">Reference proteome</keyword>
<name>A0A1Q9LEI1_9PSEU</name>
<evidence type="ECO:0008006" key="3">
    <source>
        <dbReference type="Google" id="ProtNLM"/>
    </source>
</evidence>
<dbReference type="Proteomes" id="UP000186040">
    <property type="component" value="Unassembled WGS sequence"/>
</dbReference>
<sequence>MVWVETLPEYGEVEDAWSTPTPGPVQEVAGLSAEGATPARDAVWRLLALAVEVVDGKRHPGQLRAAVTAGVYESLLTRWREAGPWRHRLVSLHLHPLDQVDGTPAAEFCGTVRVRAQGRPGWHAVALAGRVEAVAGRWVCTAFRLLLPAAALRRAAAA</sequence>
<dbReference type="RefSeq" id="WP_075977087.1">
    <property type="nucleotide sequence ID" value="NZ_MKQR01000026.1"/>
</dbReference>
<proteinExistence type="predicted"/>
<gene>
    <name evidence="1" type="ORF">BJP25_27570</name>
</gene>
<dbReference type="AlphaFoldDB" id="A0A1Q9LEI1"/>